<evidence type="ECO:0000256" key="3">
    <source>
        <dbReference type="ARBA" id="ARBA00022771"/>
    </source>
</evidence>
<accession>A0A7R9Q8G8</accession>
<evidence type="ECO:0000256" key="1">
    <source>
        <dbReference type="ARBA" id="ARBA00004123"/>
    </source>
</evidence>
<dbReference type="OrthoDB" id="2687452at2759"/>
<dbReference type="SUPFAM" id="SSF57667">
    <property type="entry name" value="beta-beta-alpha zinc fingers"/>
    <property type="match status" value="3"/>
</dbReference>
<evidence type="ECO:0000313" key="10">
    <source>
        <dbReference type="EMBL" id="CAD7636279.1"/>
    </source>
</evidence>
<protein>
    <recommendedName>
        <fullName evidence="9">C2H2-type domain-containing protein</fullName>
    </recommendedName>
</protein>
<evidence type="ECO:0000256" key="2">
    <source>
        <dbReference type="ARBA" id="ARBA00022723"/>
    </source>
</evidence>
<feature type="domain" description="C2H2-type" evidence="9">
    <location>
        <begin position="259"/>
        <end position="288"/>
    </location>
</feature>
<dbReference type="EMBL" id="OC873226">
    <property type="protein sequence ID" value="CAD7636279.1"/>
    <property type="molecule type" value="Genomic_DNA"/>
</dbReference>
<reference evidence="10" key="1">
    <citation type="submission" date="2020-11" db="EMBL/GenBank/DDBJ databases">
        <authorList>
            <person name="Tran Van P."/>
        </authorList>
    </citation>
    <scope>NUCLEOTIDE SEQUENCE</scope>
</reference>
<dbReference type="Pfam" id="PF00096">
    <property type="entry name" value="zf-C2H2"/>
    <property type="match status" value="2"/>
</dbReference>
<evidence type="ECO:0000313" key="11">
    <source>
        <dbReference type="Proteomes" id="UP000759131"/>
    </source>
</evidence>
<evidence type="ECO:0000256" key="5">
    <source>
        <dbReference type="ARBA" id="ARBA00023015"/>
    </source>
</evidence>
<dbReference type="FunFam" id="3.30.160.60:FF:002343">
    <property type="entry name" value="Zinc finger protein 33A"/>
    <property type="match status" value="1"/>
</dbReference>
<dbReference type="GO" id="GO:0006357">
    <property type="term" value="P:regulation of transcription by RNA polymerase II"/>
    <property type="evidence" value="ECO:0007669"/>
    <property type="project" value="TreeGrafter"/>
</dbReference>
<evidence type="ECO:0000256" key="7">
    <source>
        <dbReference type="ARBA" id="ARBA00023242"/>
    </source>
</evidence>
<dbReference type="SMART" id="SM00355">
    <property type="entry name" value="ZnF_C2H2"/>
    <property type="match status" value="9"/>
</dbReference>
<dbReference type="Proteomes" id="UP000759131">
    <property type="component" value="Unassembled WGS sequence"/>
</dbReference>
<dbReference type="PANTHER" id="PTHR46179">
    <property type="entry name" value="ZINC FINGER PROTEIN"/>
    <property type="match status" value="1"/>
</dbReference>
<proteinExistence type="predicted"/>
<comment type="subcellular location">
    <subcellularLocation>
        <location evidence="1">Nucleus</location>
    </subcellularLocation>
</comment>
<sequence length="446" mass="52224">MAENKRLLHEIKCLFELKTHLIIIHSKYETLIDCEDKQDFRLLSLRLDQLSDKQTDQTIGSQKCGQKRGRKRIKTSQKVIKRENNDLTDKVVINEDSDERKPIIDSDMVSTKAKTSGAKRLKSKLRPKFGYKPKTSKTYRRCDYEGCDYRCLSEQQLSYHKITHDTSGQSEPAVRYVERRKDLYRRCYDLTTDCFVCDICDPMPDQKSYKTFHSLRVHMNYVHTSRNVVCDYADCGKLFKSLGTMRSHYRCVHSDDKPFKCPHNDCRQQYISQSQLDIHLSVHTTERQFPCGVGDCPKAYKTLGALQNHQRVHNREPTIKCTVEGCPQRFHKYGRLNKHRETEHGWPRRVRLPLPLINCQWPGCDFTTKRNTCLKLHQNTHTGERPYVCDWPECGKGFARPDGLKDHKNIHNNVKPYGCHWPGCQYRSGNTGNAYKHYKQVHLKLP</sequence>
<keyword evidence="5" id="KW-0805">Transcription regulation</keyword>
<dbReference type="GO" id="GO:0005634">
    <property type="term" value="C:nucleus"/>
    <property type="evidence" value="ECO:0007669"/>
    <property type="project" value="UniProtKB-SubCell"/>
</dbReference>
<feature type="domain" description="C2H2-type" evidence="9">
    <location>
        <begin position="357"/>
        <end position="386"/>
    </location>
</feature>
<keyword evidence="6" id="KW-0804">Transcription</keyword>
<keyword evidence="7" id="KW-0539">Nucleus</keyword>
<feature type="domain" description="C2H2-type" evidence="9">
    <location>
        <begin position="289"/>
        <end position="318"/>
    </location>
</feature>
<dbReference type="PANTHER" id="PTHR46179:SF13">
    <property type="entry name" value="C2H2-TYPE DOMAIN-CONTAINING PROTEIN"/>
    <property type="match status" value="1"/>
</dbReference>
<evidence type="ECO:0000259" key="9">
    <source>
        <dbReference type="PROSITE" id="PS50157"/>
    </source>
</evidence>
<keyword evidence="4" id="KW-0862">Zinc</keyword>
<dbReference type="Gene3D" id="3.30.160.60">
    <property type="entry name" value="Classic Zinc Finger"/>
    <property type="match status" value="5"/>
</dbReference>
<dbReference type="PROSITE" id="PS00028">
    <property type="entry name" value="ZINC_FINGER_C2H2_1"/>
    <property type="match status" value="5"/>
</dbReference>
<dbReference type="GO" id="GO:0008270">
    <property type="term" value="F:zinc ion binding"/>
    <property type="evidence" value="ECO:0007669"/>
    <property type="project" value="UniProtKB-KW"/>
</dbReference>
<evidence type="ECO:0000256" key="6">
    <source>
        <dbReference type="ARBA" id="ARBA00023163"/>
    </source>
</evidence>
<keyword evidence="11" id="KW-1185">Reference proteome</keyword>
<dbReference type="InterPro" id="IPR036236">
    <property type="entry name" value="Znf_C2H2_sf"/>
</dbReference>
<organism evidence="10">
    <name type="scientific">Medioppia subpectinata</name>
    <dbReference type="NCBI Taxonomy" id="1979941"/>
    <lineage>
        <taxon>Eukaryota</taxon>
        <taxon>Metazoa</taxon>
        <taxon>Ecdysozoa</taxon>
        <taxon>Arthropoda</taxon>
        <taxon>Chelicerata</taxon>
        <taxon>Arachnida</taxon>
        <taxon>Acari</taxon>
        <taxon>Acariformes</taxon>
        <taxon>Sarcoptiformes</taxon>
        <taxon>Oribatida</taxon>
        <taxon>Brachypylina</taxon>
        <taxon>Oppioidea</taxon>
        <taxon>Oppiidae</taxon>
        <taxon>Medioppia</taxon>
    </lineage>
</organism>
<keyword evidence="3 8" id="KW-0863">Zinc-finger</keyword>
<dbReference type="InterPro" id="IPR051061">
    <property type="entry name" value="Zinc_finger_trans_reg"/>
</dbReference>
<dbReference type="AlphaFoldDB" id="A0A7R9Q8G8"/>
<keyword evidence="2" id="KW-0479">Metal-binding</keyword>
<evidence type="ECO:0000256" key="8">
    <source>
        <dbReference type="PROSITE-ProRule" id="PRU00042"/>
    </source>
</evidence>
<dbReference type="EMBL" id="CAJPIZ010018651">
    <property type="protein sequence ID" value="CAG2116622.1"/>
    <property type="molecule type" value="Genomic_DNA"/>
</dbReference>
<gene>
    <name evidence="10" type="ORF">OSB1V03_LOCUS16581</name>
</gene>
<feature type="domain" description="C2H2-type" evidence="9">
    <location>
        <begin position="387"/>
        <end position="416"/>
    </location>
</feature>
<evidence type="ECO:0000256" key="4">
    <source>
        <dbReference type="ARBA" id="ARBA00022833"/>
    </source>
</evidence>
<name>A0A7R9Q8G8_9ACAR</name>
<dbReference type="InterPro" id="IPR013087">
    <property type="entry name" value="Znf_C2H2_type"/>
</dbReference>
<dbReference type="PROSITE" id="PS50157">
    <property type="entry name" value="ZINC_FINGER_C2H2_2"/>
    <property type="match status" value="5"/>
</dbReference>
<feature type="domain" description="C2H2-type" evidence="9">
    <location>
        <begin position="228"/>
        <end position="258"/>
    </location>
</feature>